<evidence type="ECO:0000313" key="2">
    <source>
        <dbReference type="EMBL" id="PTU31308.1"/>
    </source>
</evidence>
<organism evidence="2 3">
    <name type="scientific">Stenotrophobium rhamnosiphilum</name>
    <dbReference type="NCBI Taxonomy" id="2029166"/>
    <lineage>
        <taxon>Bacteria</taxon>
        <taxon>Pseudomonadati</taxon>
        <taxon>Pseudomonadota</taxon>
        <taxon>Gammaproteobacteria</taxon>
        <taxon>Nevskiales</taxon>
        <taxon>Nevskiaceae</taxon>
        <taxon>Stenotrophobium</taxon>
    </lineage>
</organism>
<feature type="transmembrane region" description="Helical" evidence="1">
    <location>
        <begin position="56"/>
        <end position="75"/>
    </location>
</feature>
<feature type="transmembrane region" description="Helical" evidence="1">
    <location>
        <begin position="81"/>
        <end position="104"/>
    </location>
</feature>
<dbReference type="RefSeq" id="WP_107939851.1">
    <property type="nucleotide sequence ID" value="NZ_QANS01000003.1"/>
</dbReference>
<dbReference type="Proteomes" id="UP000244248">
    <property type="component" value="Unassembled WGS sequence"/>
</dbReference>
<feature type="transmembrane region" description="Helical" evidence="1">
    <location>
        <begin position="125"/>
        <end position="150"/>
    </location>
</feature>
<proteinExistence type="predicted"/>
<dbReference type="OrthoDB" id="345818at2"/>
<keyword evidence="1" id="KW-0812">Transmembrane</keyword>
<name>A0A2T5MFF1_9GAMM</name>
<dbReference type="AlphaFoldDB" id="A0A2T5MFF1"/>
<keyword evidence="1" id="KW-1133">Transmembrane helix</keyword>
<keyword evidence="3" id="KW-1185">Reference proteome</keyword>
<keyword evidence="1" id="KW-0472">Membrane</keyword>
<accession>A0A2T5MFF1</accession>
<comment type="caution">
    <text evidence="2">The sequence shown here is derived from an EMBL/GenBank/DDBJ whole genome shotgun (WGS) entry which is preliminary data.</text>
</comment>
<protein>
    <submittedName>
        <fullName evidence="2">Uncharacterized protein</fullName>
    </submittedName>
</protein>
<dbReference type="EMBL" id="QANS01000003">
    <property type="protein sequence ID" value="PTU31308.1"/>
    <property type="molecule type" value="Genomic_DNA"/>
</dbReference>
<reference evidence="2 3" key="1">
    <citation type="submission" date="2018-04" db="EMBL/GenBank/DDBJ databases">
        <title>Novel species isolated from glacier.</title>
        <authorList>
            <person name="Liu Q."/>
            <person name="Xin Y.-H."/>
        </authorList>
    </citation>
    <scope>NUCLEOTIDE SEQUENCE [LARGE SCALE GENOMIC DNA]</scope>
    <source>
        <strain evidence="2 3">GT1R17</strain>
    </source>
</reference>
<evidence type="ECO:0000313" key="3">
    <source>
        <dbReference type="Proteomes" id="UP000244248"/>
    </source>
</evidence>
<evidence type="ECO:0000256" key="1">
    <source>
        <dbReference type="SAM" id="Phobius"/>
    </source>
</evidence>
<feature type="transmembrane region" description="Helical" evidence="1">
    <location>
        <begin position="12"/>
        <end position="35"/>
    </location>
</feature>
<gene>
    <name evidence="2" type="ORF">CJD38_08130</name>
</gene>
<sequence length="157" mass="16811">MLEITALSLPGVRISIIAAGIFFSSGLLTGAWKYFCIARSPVAQAPVYVDIAHRTSLLYSFAAILLAQFAALSAYSPAVNFWAAAIPLVFFGAAIFGYIVHGVLNDTDNQLRKPHKVGNTSLPRGSIAIFMWLLMAGEIGGFAVLFAGVLKRICETT</sequence>